<reference evidence="2 3" key="1">
    <citation type="journal article" date="2019" name="PLoS Biol.">
        <title>Sex chromosomes control vertical transmission of feminizing Wolbachia symbionts in an isopod.</title>
        <authorList>
            <person name="Becking T."/>
            <person name="Chebbi M.A."/>
            <person name="Giraud I."/>
            <person name="Moumen B."/>
            <person name="Laverre T."/>
            <person name="Caubet Y."/>
            <person name="Peccoud J."/>
            <person name="Gilbert C."/>
            <person name="Cordaux R."/>
        </authorList>
    </citation>
    <scope>NUCLEOTIDE SEQUENCE [LARGE SCALE GENOMIC DNA]</scope>
    <source>
        <strain evidence="2">ANa2</strain>
        <tissue evidence="2">Whole body excluding digestive tract and cuticle</tissue>
    </source>
</reference>
<dbReference type="Pfam" id="PF01062">
    <property type="entry name" value="Bestrophin"/>
    <property type="match status" value="1"/>
</dbReference>
<dbReference type="GO" id="GO:0005886">
    <property type="term" value="C:plasma membrane"/>
    <property type="evidence" value="ECO:0007669"/>
    <property type="project" value="UniProtKB-SubCell"/>
</dbReference>
<evidence type="ECO:0000313" key="3">
    <source>
        <dbReference type="Proteomes" id="UP000326759"/>
    </source>
</evidence>
<keyword evidence="1" id="KW-0407">Ion channel</keyword>
<comment type="function">
    <text evidence="1">Forms chloride channels.</text>
</comment>
<comment type="caution">
    <text evidence="2">The sequence shown here is derived from an EMBL/GenBank/DDBJ whole genome shotgun (WGS) entry which is preliminary data.</text>
</comment>
<dbReference type="OrthoDB" id="201595at2759"/>
<organism evidence="2 3">
    <name type="scientific">Armadillidium nasatum</name>
    <dbReference type="NCBI Taxonomy" id="96803"/>
    <lineage>
        <taxon>Eukaryota</taxon>
        <taxon>Metazoa</taxon>
        <taxon>Ecdysozoa</taxon>
        <taxon>Arthropoda</taxon>
        <taxon>Crustacea</taxon>
        <taxon>Multicrustacea</taxon>
        <taxon>Malacostraca</taxon>
        <taxon>Eumalacostraca</taxon>
        <taxon>Peracarida</taxon>
        <taxon>Isopoda</taxon>
        <taxon>Oniscidea</taxon>
        <taxon>Crinocheta</taxon>
        <taxon>Armadillidiidae</taxon>
        <taxon>Armadillidium</taxon>
    </lineage>
</organism>
<sequence>MNIILHAIALYVSGNDEKGRFISSEELNIFNMVPNKEFNTYWIPCTWFTALVKDARAQKRISDPVGLKLIMEVSFINKTKL</sequence>
<evidence type="ECO:0000256" key="1">
    <source>
        <dbReference type="RuleBase" id="RU363126"/>
    </source>
</evidence>
<gene>
    <name evidence="2" type="ORF">Anas_12269</name>
</gene>
<keyword evidence="1" id="KW-0406">Ion transport</keyword>
<proteinExistence type="inferred from homology"/>
<keyword evidence="1" id="KW-0869">Chloride channel</keyword>
<dbReference type="GO" id="GO:0034707">
    <property type="term" value="C:chloride channel complex"/>
    <property type="evidence" value="ECO:0007669"/>
    <property type="project" value="UniProtKB-KW"/>
</dbReference>
<dbReference type="AlphaFoldDB" id="A0A5N5TAJ2"/>
<dbReference type="GO" id="GO:0005254">
    <property type="term" value="F:chloride channel activity"/>
    <property type="evidence" value="ECO:0007669"/>
    <property type="project" value="UniProtKB-KW"/>
</dbReference>
<keyword evidence="3" id="KW-1185">Reference proteome</keyword>
<dbReference type="Proteomes" id="UP000326759">
    <property type="component" value="Unassembled WGS sequence"/>
</dbReference>
<evidence type="ECO:0000313" key="2">
    <source>
        <dbReference type="EMBL" id="KAB7502105.1"/>
    </source>
</evidence>
<comment type="subcellular location">
    <subcellularLocation>
        <location evidence="1">Cell membrane</location>
        <topology evidence="1">Multi-pass membrane protein</topology>
    </subcellularLocation>
</comment>
<name>A0A5N5TAJ2_9CRUS</name>
<dbReference type="InterPro" id="IPR021134">
    <property type="entry name" value="Bestrophin-like"/>
</dbReference>
<comment type="similarity">
    <text evidence="1">Belongs to the anion channel-forming bestrophin (TC 1.A.46) family. Calcium-sensitive chloride channel subfamily.</text>
</comment>
<protein>
    <recommendedName>
        <fullName evidence="1">Bestrophin homolog</fullName>
    </recommendedName>
</protein>
<keyword evidence="1" id="KW-0472">Membrane</keyword>
<keyword evidence="1" id="KW-0813">Transport</keyword>
<dbReference type="EMBL" id="SEYY01008548">
    <property type="protein sequence ID" value="KAB7502105.1"/>
    <property type="molecule type" value="Genomic_DNA"/>
</dbReference>
<keyword evidence="1" id="KW-0868">Chloride</keyword>
<accession>A0A5N5TAJ2</accession>
<keyword evidence="1" id="KW-1003">Cell membrane</keyword>